<keyword evidence="1" id="KW-0812">Transmembrane</keyword>
<evidence type="ECO:0000313" key="4">
    <source>
        <dbReference type="Proteomes" id="UP000054266"/>
    </source>
</evidence>
<protein>
    <recommendedName>
        <fullName evidence="2">Distal membrane-arm assembly complex protein 1-like domain-containing protein</fullName>
    </recommendedName>
</protein>
<dbReference type="PANTHER" id="PTHR28048:SF1">
    <property type="entry name" value="ACR195WP"/>
    <property type="match status" value="1"/>
</dbReference>
<gene>
    <name evidence="3" type="ORF">PV04_04867</name>
</gene>
<name>A0A0D2CUZ2_9EURO</name>
<dbReference type="InterPro" id="IPR028036">
    <property type="entry name" value="DMAC1-like_dom"/>
</dbReference>
<dbReference type="HOGENOM" id="CLU_159478_1_0_1"/>
<proteinExistence type="predicted"/>
<evidence type="ECO:0000256" key="1">
    <source>
        <dbReference type="SAM" id="Phobius"/>
    </source>
</evidence>
<dbReference type="InterPro" id="IPR053092">
    <property type="entry name" value="Mitochondrial_unc_protein"/>
</dbReference>
<feature type="transmembrane region" description="Helical" evidence="1">
    <location>
        <begin position="71"/>
        <end position="89"/>
    </location>
</feature>
<dbReference type="EMBL" id="KN846958">
    <property type="protein sequence ID" value="KIW68956.1"/>
    <property type="molecule type" value="Genomic_DNA"/>
</dbReference>
<dbReference type="PANTHER" id="PTHR28048">
    <property type="entry name" value="ACR195WP"/>
    <property type="match status" value="1"/>
</dbReference>
<keyword evidence="1" id="KW-1133">Transmembrane helix</keyword>
<keyword evidence="1" id="KW-0472">Membrane</keyword>
<dbReference type="Pfam" id="PF15055">
    <property type="entry name" value="DMAC1_Dmo2"/>
    <property type="match status" value="1"/>
</dbReference>
<evidence type="ECO:0000313" key="3">
    <source>
        <dbReference type="EMBL" id="KIW68956.1"/>
    </source>
</evidence>
<feature type="domain" description="Distal membrane-arm assembly complex protein 1-like" evidence="2">
    <location>
        <begin position="23"/>
        <end position="53"/>
    </location>
</feature>
<keyword evidence="4" id="KW-1185">Reference proteome</keyword>
<dbReference type="Proteomes" id="UP000054266">
    <property type="component" value="Unassembled WGS sequence"/>
</dbReference>
<sequence>MVFKPKEEQFAEFDDPKAFEKQDCLSCRILGSTAFVSLGGYTYFSGMQQLRATRHAIELSKSKYKYGSRQLGIVSLSATLVGLGVYRMFN</sequence>
<dbReference type="AlphaFoldDB" id="A0A0D2CUZ2"/>
<accession>A0A0D2CUZ2</accession>
<evidence type="ECO:0000259" key="2">
    <source>
        <dbReference type="Pfam" id="PF15055"/>
    </source>
</evidence>
<reference evidence="3 4" key="1">
    <citation type="submission" date="2015-01" db="EMBL/GenBank/DDBJ databases">
        <title>The Genome Sequence of Capronia semiimmersa CBS27337.</title>
        <authorList>
            <consortium name="The Broad Institute Genomics Platform"/>
            <person name="Cuomo C."/>
            <person name="de Hoog S."/>
            <person name="Gorbushina A."/>
            <person name="Stielow B."/>
            <person name="Teixiera M."/>
            <person name="Abouelleil A."/>
            <person name="Chapman S.B."/>
            <person name="Priest M."/>
            <person name="Young S.K."/>
            <person name="Wortman J."/>
            <person name="Nusbaum C."/>
            <person name="Birren B."/>
        </authorList>
    </citation>
    <scope>NUCLEOTIDE SEQUENCE [LARGE SCALE GENOMIC DNA]</scope>
    <source>
        <strain evidence="3 4">CBS 27337</strain>
    </source>
</reference>
<organism evidence="3 4">
    <name type="scientific">Phialophora macrospora</name>
    <dbReference type="NCBI Taxonomy" id="1851006"/>
    <lineage>
        <taxon>Eukaryota</taxon>
        <taxon>Fungi</taxon>
        <taxon>Dikarya</taxon>
        <taxon>Ascomycota</taxon>
        <taxon>Pezizomycotina</taxon>
        <taxon>Eurotiomycetes</taxon>
        <taxon>Chaetothyriomycetidae</taxon>
        <taxon>Chaetothyriales</taxon>
        <taxon>Herpotrichiellaceae</taxon>
        <taxon>Phialophora</taxon>
    </lineage>
</organism>